<evidence type="ECO:0000256" key="4">
    <source>
        <dbReference type="ARBA" id="ARBA00022605"/>
    </source>
</evidence>
<dbReference type="RefSeq" id="WP_151864473.1">
    <property type="nucleotide sequence ID" value="NZ_WBZB01000004.1"/>
</dbReference>
<comment type="pathway">
    <text evidence="1 8">Amino-acid biosynthesis; L-lysine biosynthesis via DAP pathway; DL-2,6-diaminopimelate from LL-2,6-diaminopimelate: step 1/1.</text>
</comment>
<comment type="subcellular location">
    <subcellularLocation>
        <location evidence="8">Cytoplasm</location>
    </subcellularLocation>
</comment>
<dbReference type="Pfam" id="PF01678">
    <property type="entry name" value="DAP_epimerase"/>
    <property type="match status" value="2"/>
</dbReference>
<reference evidence="10 11" key="1">
    <citation type="submission" date="2019-10" db="EMBL/GenBank/DDBJ databases">
        <title>Alkaliphilus serpentinus sp. nov. and Alkaliphilus pronyensis sp. nov., two novel anaerobic alkaliphilic species isolated from the serpentinized-hosted hydrothermal field of the Prony Bay (New Caledonia).</title>
        <authorList>
            <person name="Postec A."/>
        </authorList>
    </citation>
    <scope>NUCLEOTIDE SEQUENCE [LARGE SCALE GENOMIC DNA]</scope>
    <source>
        <strain evidence="10 11">LacT</strain>
    </source>
</reference>
<dbReference type="Proteomes" id="UP000465601">
    <property type="component" value="Unassembled WGS sequence"/>
</dbReference>
<dbReference type="OrthoDB" id="9805408at2"/>
<feature type="site" description="Could be important to modulate the pK values of the two catalytic cysteine residues" evidence="8">
    <location>
        <position position="214"/>
    </location>
</feature>
<comment type="subunit">
    <text evidence="8">Homodimer.</text>
</comment>
<dbReference type="UniPathway" id="UPA00034">
    <property type="reaction ID" value="UER00025"/>
</dbReference>
<comment type="similarity">
    <text evidence="2 8">Belongs to the diaminopimelate epimerase family.</text>
</comment>
<evidence type="ECO:0000256" key="1">
    <source>
        <dbReference type="ARBA" id="ARBA00005196"/>
    </source>
</evidence>
<dbReference type="SUPFAM" id="SSF54506">
    <property type="entry name" value="Diaminopimelate epimerase-like"/>
    <property type="match status" value="2"/>
</dbReference>
<evidence type="ECO:0000256" key="6">
    <source>
        <dbReference type="ARBA" id="ARBA00023235"/>
    </source>
</evidence>
<dbReference type="GO" id="GO:0008837">
    <property type="term" value="F:diaminopimelate epimerase activity"/>
    <property type="evidence" value="ECO:0007669"/>
    <property type="project" value="UniProtKB-UniRule"/>
</dbReference>
<dbReference type="PANTHER" id="PTHR31689">
    <property type="entry name" value="DIAMINOPIMELATE EPIMERASE, CHLOROPLASTIC"/>
    <property type="match status" value="1"/>
</dbReference>
<dbReference type="HAMAP" id="MF_00197">
    <property type="entry name" value="DAP_epimerase"/>
    <property type="match status" value="1"/>
</dbReference>
<dbReference type="PANTHER" id="PTHR31689:SF0">
    <property type="entry name" value="DIAMINOPIMELATE EPIMERASE"/>
    <property type="match status" value="1"/>
</dbReference>
<feature type="active site" description="Proton donor" evidence="8">
    <location>
        <position position="74"/>
    </location>
</feature>
<feature type="binding site" evidence="8">
    <location>
        <position position="65"/>
    </location>
    <ligand>
        <name>substrate</name>
    </ligand>
</feature>
<keyword evidence="8" id="KW-0963">Cytoplasm</keyword>
<evidence type="ECO:0000256" key="2">
    <source>
        <dbReference type="ARBA" id="ARBA00010219"/>
    </source>
</evidence>
<comment type="function">
    <text evidence="8">Catalyzes the stereoinversion of LL-2,6-diaminopimelate (L,L-DAP) to meso-diaminopimelate (meso-DAP), a precursor of L-lysine and an essential component of the bacterial peptidoglycan.</text>
</comment>
<comment type="caution">
    <text evidence="10">The sequence shown here is derived from an EMBL/GenBank/DDBJ whole genome shotgun (WGS) entry which is preliminary data.</text>
</comment>
<keyword evidence="4 8" id="KW-0028">Amino-acid biosynthesis</keyword>
<dbReference type="AlphaFoldDB" id="A0A833HR93"/>
<dbReference type="GO" id="GO:0009089">
    <property type="term" value="P:lysine biosynthetic process via diaminopimelate"/>
    <property type="evidence" value="ECO:0007669"/>
    <property type="project" value="UniProtKB-UniRule"/>
</dbReference>
<gene>
    <name evidence="8" type="primary">dapF</name>
    <name evidence="10" type="ORF">F8153_00940</name>
</gene>
<keyword evidence="6 8" id="KW-0413">Isomerase</keyword>
<evidence type="ECO:0000313" key="10">
    <source>
        <dbReference type="EMBL" id="KAB3533148.1"/>
    </source>
</evidence>
<comment type="catalytic activity">
    <reaction evidence="7 8">
        <text>(2S,6S)-2,6-diaminopimelate = meso-2,6-diaminopimelate</text>
        <dbReference type="Rhea" id="RHEA:15393"/>
        <dbReference type="ChEBI" id="CHEBI:57609"/>
        <dbReference type="ChEBI" id="CHEBI:57791"/>
        <dbReference type="EC" id="5.1.1.7"/>
    </reaction>
</comment>
<keyword evidence="11" id="KW-1185">Reference proteome</keyword>
<comment type="caution">
    <text evidence="8">Lacks conserved residue(s) required for the propagation of feature annotation.</text>
</comment>
<evidence type="ECO:0000256" key="5">
    <source>
        <dbReference type="ARBA" id="ARBA00023154"/>
    </source>
</evidence>
<proteinExistence type="inferred from homology"/>
<dbReference type="GO" id="GO:0005829">
    <property type="term" value="C:cytosol"/>
    <property type="evidence" value="ECO:0007669"/>
    <property type="project" value="TreeGrafter"/>
</dbReference>
<dbReference type="Gene3D" id="3.10.310.10">
    <property type="entry name" value="Diaminopimelate Epimerase, Chain A, domain 1"/>
    <property type="match status" value="2"/>
</dbReference>
<feature type="active site" description="Proton acceptor" evidence="8">
    <location>
        <position position="223"/>
    </location>
</feature>
<feature type="binding site" evidence="8">
    <location>
        <begin position="224"/>
        <end position="225"/>
    </location>
    <ligand>
        <name>substrate</name>
    </ligand>
</feature>
<dbReference type="InterPro" id="IPR001653">
    <property type="entry name" value="DAP_epimerase_DapF"/>
</dbReference>
<organism evidence="10 11">
    <name type="scientific">Alkaliphilus serpentinus</name>
    <dbReference type="NCBI Taxonomy" id="1482731"/>
    <lineage>
        <taxon>Bacteria</taxon>
        <taxon>Bacillati</taxon>
        <taxon>Bacillota</taxon>
        <taxon>Clostridia</taxon>
        <taxon>Peptostreptococcales</taxon>
        <taxon>Natronincolaceae</taxon>
        <taxon>Alkaliphilus</taxon>
    </lineage>
</organism>
<evidence type="ECO:0000256" key="8">
    <source>
        <dbReference type="HAMAP-Rule" id="MF_00197"/>
    </source>
</evidence>
<dbReference type="EC" id="5.1.1.7" evidence="3 8"/>
<evidence type="ECO:0000256" key="9">
    <source>
        <dbReference type="PROSITE-ProRule" id="PRU10125"/>
    </source>
</evidence>
<feature type="site" description="Could be important to modulate the pK values of the two catalytic cysteine residues" evidence="8">
    <location>
        <position position="165"/>
    </location>
</feature>
<protein>
    <recommendedName>
        <fullName evidence="3 8">Diaminopimelate epimerase</fullName>
        <shortName evidence="8">DAP epimerase</shortName>
        <ecNumber evidence="3 8">5.1.1.7</ecNumber>
    </recommendedName>
    <alternativeName>
        <fullName evidence="8">PLP-independent amino acid racemase</fullName>
    </alternativeName>
</protein>
<accession>A0A833HR93</accession>
<dbReference type="InterPro" id="IPR018510">
    <property type="entry name" value="DAP_epimerase_AS"/>
</dbReference>
<feature type="binding site" evidence="8">
    <location>
        <begin position="214"/>
        <end position="215"/>
    </location>
    <ligand>
        <name>substrate</name>
    </ligand>
</feature>
<feature type="active site" evidence="9">
    <location>
        <position position="74"/>
    </location>
</feature>
<feature type="binding site" evidence="8">
    <location>
        <position position="13"/>
    </location>
    <ligand>
        <name>substrate</name>
    </ligand>
</feature>
<keyword evidence="5 8" id="KW-0457">Lysine biosynthesis</keyword>
<feature type="binding site" evidence="8">
    <location>
        <position position="196"/>
    </location>
    <ligand>
        <name>substrate</name>
    </ligand>
</feature>
<dbReference type="EMBL" id="WBZB01000004">
    <property type="protein sequence ID" value="KAB3533148.1"/>
    <property type="molecule type" value="Genomic_DNA"/>
</dbReference>
<evidence type="ECO:0000313" key="11">
    <source>
        <dbReference type="Proteomes" id="UP000465601"/>
    </source>
</evidence>
<evidence type="ECO:0000256" key="7">
    <source>
        <dbReference type="ARBA" id="ARBA00051712"/>
    </source>
</evidence>
<evidence type="ECO:0000256" key="3">
    <source>
        <dbReference type="ARBA" id="ARBA00013080"/>
    </source>
</evidence>
<feature type="binding site" evidence="8">
    <location>
        <begin position="75"/>
        <end position="76"/>
    </location>
    <ligand>
        <name>substrate</name>
    </ligand>
</feature>
<dbReference type="NCBIfam" id="TIGR00652">
    <property type="entry name" value="DapF"/>
    <property type="match status" value="1"/>
</dbReference>
<name>A0A833HR93_9FIRM</name>
<dbReference type="PROSITE" id="PS01326">
    <property type="entry name" value="DAP_EPIMERASE"/>
    <property type="match status" value="1"/>
</dbReference>
<sequence>MFIPFKKMHGAGNDFIVIKEEDIPDNVELQQLARSCCHRNFGIGADGLLVVAASQAADVKMIYYNSDGSIANMCGNGIRCFSKFVFDEGLANKENFKVETLAGIYRVDVKIANHKVEFVKVNMGRMYFKPEEIPVVHDGPHFIKQKIHGGGKVFEATTVLMGVPHTVIFLDKLSDDDVRNFGPIIENMEIFPHKTNVNFVEVVSRGLVHVKTWERGAGFTLACGTGVTSVCGVAHYLDLVDSEVEVIIDGGRLQVIIKDDGTMDMEGPAEDICEGKYYYK</sequence>